<keyword evidence="8" id="KW-1133">Transmembrane helix</keyword>
<feature type="transmembrane region" description="Helical" evidence="8">
    <location>
        <begin position="110"/>
        <end position="128"/>
    </location>
</feature>
<evidence type="ECO:0000313" key="10">
    <source>
        <dbReference type="EMBL" id="SFV50086.1"/>
    </source>
</evidence>
<keyword evidence="8" id="KW-0812">Transmembrane</keyword>
<feature type="transmembrane region" description="Helical" evidence="8">
    <location>
        <begin position="140"/>
        <end position="163"/>
    </location>
</feature>
<keyword evidence="3" id="KW-0479">Metal-binding</keyword>
<keyword evidence="7" id="KW-0411">Iron-sulfur</keyword>
<organism evidence="10">
    <name type="scientific">hydrothermal vent metagenome</name>
    <dbReference type="NCBI Taxonomy" id="652676"/>
    <lineage>
        <taxon>unclassified sequences</taxon>
        <taxon>metagenomes</taxon>
        <taxon>ecological metagenomes</taxon>
    </lineage>
</organism>
<gene>
    <name evidence="10" type="ORF">MNB_SV-6-417</name>
</gene>
<keyword evidence="8" id="KW-0472">Membrane</keyword>
<dbReference type="InterPro" id="IPR017900">
    <property type="entry name" value="4Fe4S_Fe_S_CS"/>
</dbReference>
<dbReference type="PROSITE" id="PS00198">
    <property type="entry name" value="4FE4S_FER_1"/>
    <property type="match status" value="1"/>
</dbReference>
<dbReference type="Gene3D" id="3.30.70.20">
    <property type="match status" value="1"/>
</dbReference>
<evidence type="ECO:0000259" key="9">
    <source>
        <dbReference type="PROSITE" id="PS51379"/>
    </source>
</evidence>
<evidence type="ECO:0000256" key="1">
    <source>
        <dbReference type="ARBA" id="ARBA00022448"/>
    </source>
</evidence>
<dbReference type="PROSITE" id="PS51379">
    <property type="entry name" value="4FE4S_FER_2"/>
    <property type="match status" value="2"/>
</dbReference>
<dbReference type="GO" id="GO:0051539">
    <property type="term" value="F:4 iron, 4 sulfur cluster binding"/>
    <property type="evidence" value="ECO:0007669"/>
    <property type="project" value="UniProtKB-KW"/>
</dbReference>
<keyword evidence="6" id="KW-0408">Iron</keyword>
<dbReference type="InterPro" id="IPR011886">
    <property type="entry name" value="NapH_MauN"/>
</dbReference>
<dbReference type="GO" id="GO:0046872">
    <property type="term" value="F:metal ion binding"/>
    <property type="evidence" value="ECO:0007669"/>
    <property type="project" value="UniProtKB-KW"/>
</dbReference>
<evidence type="ECO:0000256" key="2">
    <source>
        <dbReference type="ARBA" id="ARBA00022485"/>
    </source>
</evidence>
<reference evidence="10" key="1">
    <citation type="submission" date="2016-10" db="EMBL/GenBank/DDBJ databases">
        <authorList>
            <person name="de Groot N.N."/>
        </authorList>
    </citation>
    <scope>NUCLEOTIDE SEQUENCE</scope>
</reference>
<dbReference type="EMBL" id="FPHC01000006">
    <property type="protein sequence ID" value="SFV50086.1"/>
    <property type="molecule type" value="Genomic_DNA"/>
</dbReference>
<sequence>MTLLVLYFGANAFGWKMLSGTISSSSVLGQLPLSDPFAILQMLAAGAALSFNVLLGAVIIALFYATIGGRAFCSWVCPVNMVTDAANWLRRRLYIDKIERKLWVSRNLRYYMIVIALIVSFVTGMAAFEVISPITILNRGVIFGFGAGAGLLVAIFFFDLFVLKNGWCGHICPLGGVYSIIGKYSLFRVKHNSENCTLCMKCKDVCPEVQVLHMIGKKSESVLKQECTNCGRCVDVCDDDALGFNIRNYTKK</sequence>
<evidence type="ECO:0000256" key="3">
    <source>
        <dbReference type="ARBA" id="ARBA00022723"/>
    </source>
</evidence>
<evidence type="ECO:0000256" key="8">
    <source>
        <dbReference type="SAM" id="Phobius"/>
    </source>
</evidence>
<dbReference type="NCBIfam" id="TIGR02163">
    <property type="entry name" value="napH"/>
    <property type="match status" value="1"/>
</dbReference>
<dbReference type="InterPro" id="IPR051684">
    <property type="entry name" value="Electron_Trans/Redox"/>
</dbReference>
<keyword evidence="5" id="KW-0249">Electron transport</keyword>
<feature type="transmembrane region" description="Helical" evidence="8">
    <location>
        <begin position="38"/>
        <end position="65"/>
    </location>
</feature>
<evidence type="ECO:0000256" key="4">
    <source>
        <dbReference type="ARBA" id="ARBA00022737"/>
    </source>
</evidence>
<dbReference type="NCBIfam" id="NF007013">
    <property type="entry name" value="PRK09477.1"/>
    <property type="match status" value="1"/>
</dbReference>
<keyword evidence="4" id="KW-0677">Repeat</keyword>
<proteinExistence type="predicted"/>
<keyword evidence="1" id="KW-0813">Transport</keyword>
<dbReference type="InterPro" id="IPR017896">
    <property type="entry name" value="4Fe4S_Fe-S-bd"/>
</dbReference>
<keyword evidence="2" id="KW-0004">4Fe-4S</keyword>
<evidence type="ECO:0000256" key="6">
    <source>
        <dbReference type="ARBA" id="ARBA00023004"/>
    </source>
</evidence>
<dbReference type="PANTHER" id="PTHR30176">
    <property type="entry name" value="FERREDOXIN-TYPE PROTEIN NAPH"/>
    <property type="match status" value="1"/>
</dbReference>
<dbReference type="AlphaFoldDB" id="A0A1W1B9A1"/>
<dbReference type="SUPFAM" id="SSF54862">
    <property type="entry name" value="4Fe-4S ferredoxins"/>
    <property type="match status" value="1"/>
</dbReference>
<name>A0A1W1B9A1_9ZZZZ</name>
<accession>A0A1W1B9A1</accession>
<dbReference type="Pfam" id="PF13237">
    <property type="entry name" value="Fer4_10"/>
    <property type="match status" value="1"/>
</dbReference>
<evidence type="ECO:0000256" key="7">
    <source>
        <dbReference type="ARBA" id="ARBA00023014"/>
    </source>
</evidence>
<dbReference type="GO" id="GO:0005886">
    <property type="term" value="C:plasma membrane"/>
    <property type="evidence" value="ECO:0007669"/>
    <property type="project" value="TreeGrafter"/>
</dbReference>
<dbReference type="PANTHER" id="PTHR30176:SF3">
    <property type="entry name" value="FERREDOXIN-TYPE PROTEIN NAPH"/>
    <property type="match status" value="1"/>
</dbReference>
<feature type="domain" description="4Fe-4S ferredoxin-type" evidence="9">
    <location>
        <begin position="218"/>
        <end position="247"/>
    </location>
</feature>
<feature type="domain" description="4Fe-4S ferredoxin-type" evidence="9">
    <location>
        <begin position="187"/>
        <end position="217"/>
    </location>
</feature>
<dbReference type="Pfam" id="PF12801">
    <property type="entry name" value="Fer4_5"/>
    <property type="match status" value="2"/>
</dbReference>
<evidence type="ECO:0000256" key="5">
    <source>
        <dbReference type="ARBA" id="ARBA00022982"/>
    </source>
</evidence>
<protein>
    <submittedName>
        <fullName evidence="10">Polyferredoxin NapH (Periplasmic nitrate reductase)</fullName>
    </submittedName>
</protein>